<evidence type="ECO:0000256" key="3">
    <source>
        <dbReference type="ARBA" id="ARBA00022741"/>
    </source>
</evidence>
<organism evidence="8 9">
    <name type="scientific">Clostridium botulinum B2 450</name>
    <dbReference type="NCBI Taxonomy" id="1379739"/>
    <lineage>
        <taxon>Bacteria</taxon>
        <taxon>Bacillati</taxon>
        <taxon>Bacillota</taxon>
        <taxon>Clostridia</taxon>
        <taxon>Eubacteriales</taxon>
        <taxon>Clostridiaceae</taxon>
        <taxon>Clostridium</taxon>
    </lineage>
</organism>
<dbReference type="GO" id="GO:0016301">
    <property type="term" value="F:kinase activity"/>
    <property type="evidence" value="ECO:0007669"/>
    <property type="project" value="InterPro"/>
</dbReference>
<reference evidence="8 9" key="1">
    <citation type="submission" date="2014-06" db="EMBL/GenBank/DDBJ databases">
        <title>Genome characterization of distinct group I Clostridium botulinum lineages.</title>
        <authorList>
            <person name="Giordani F."/>
            <person name="Anselmo A."/>
            <person name="Fillo S."/>
            <person name="Palozzi A.M."/>
            <person name="Fortunato A."/>
            <person name="Gentile B."/>
            <person name="Ciammaruconi A."/>
            <person name="Anniballi F."/>
            <person name="De Medici D."/>
            <person name="Lista F."/>
        </authorList>
    </citation>
    <scope>NUCLEOTIDE SEQUENCE [LARGE SCALE GENOMIC DNA]</scope>
    <source>
        <strain evidence="8 9">B2 450</strain>
    </source>
</reference>
<gene>
    <name evidence="8" type="ORF">N495_03685</name>
</gene>
<dbReference type="SUPFAM" id="SSF52540">
    <property type="entry name" value="P-loop containing nucleoside triphosphate hydrolases"/>
    <property type="match status" value="1"/>
</dbReference>
<dbReference type="PANTHER" id="PTHR39206:SF1">
    <property type="entry name" value="SLL8004 PROTEIN"/>
    <property type="match status" value="1"/>
</dbReference>
<dbReference type="AlphaFoldDB" id="A0A0D1BR09"/>
<dbReference type="PANTHER" id="PTHR39206">
    <property type="entry name" value="SLL8004 PROTEIN"/>
    <property type="match status" value="1"/>
</dbReference>
<sequence length="189" mass="21572">MKNYTIFAGVNGAGKTSIYKSIYYNENIDEKRINTDEMVARIGSWQDNNIQIKCAREAVKLIKKYILEGISFNQETTLSGKSIISNIKLAKEKGFYVTMNYIGVESVDIAKERVAIRVSKGGHGIPDEAIERRYGDSLANLNKVISMCDKINIYDNTEMFKLVMVVNNGEIIWKDRNRPNWLDMDSKNK</sequence>
<dbReference type="Pfam" id="PF06414">
    <property type="entry name" value="Zeta_toxin"/>
    <property type="match status" value="1"/>
</dbReference>
<dbReference type="InterPro" id="IPR027417">
    <property type="entry name" value="P-loop_NTPase"/>
</dbReference>
<dbReference type="Proteomes" id="UP000032250">
    <property type="component" value="Unassembled WGS sequence"/>
</dbReference>
<evidence type="ECO:0000313" key="9">
    <source>
        <dbReference type="Proteomes" id="UP000032250"/>
    </source>
</evidence>
<evidence type="ECO:0000256" key="6">
    <source>
        <dbReference type="ARBA" id="ARBA00048178"/>
    </source>
</evidence>
<evidence type="ECO:0000256" key="1">
    <source>
        <dbReference type="ARBA" id="ARBA00009104"/>
    </source>
</evidence>
<dbReference type="RefSeq" id="WP_043031507.1">
    <property type="nucleotide sequence ID" value="NZ_JXSU01000007.1"/>
</dbReference>
<dbReference type="Gene3D" id="3.40.50.300">
    <property type="entry name" value="P-loop containing nucleotide triphosphate hydrolases"/>
    <property type="match status" value="1"/>
</dbReference>
<dbReference type="InterPro" id="IPR010488">
    <property type="entry name" value="Zeta_toxin_domain"/>
</dbReference>
<keyword evidence="3" id="KW-0547">Nucleotide-binding</keyword>
<keyword evidence="4" id="KW-0067">ATP-binding</keyword>
<evidence type="ECO:0000313" key="8">
    <source>
        <dbReference type="EMBL" id="KIS22720.1"/>
    </source>
</evidence>
<dbReference type="HOGENOM" id="CLU_094497_2_0_9"/>
<evidence type="ECO:0000256" key="4">
    <source>
        <dbReference type="ARBA" id="ARBA00022840"/>
    </source>
</evidence>
<comment type="caution">
    <text evidence="8">The sequence shown here is derived from an EMBL/GenBank/DDBJ whole genome shotgun (WGS) entry which is preliminary data.</text>
</comment>
<evidence type="ECO:0000259" key="7">
    <source>
        <dbReference type="Pfam" id="PF06414"/>
    </source>
</evidence>
<dbReference type="OrthoDB" id="9791543at2"/>
<dbReference type="GO" id="GO:0005524">
    <property type="term" value="F:ATP binding"/>
    <property type="evidence" value="ECO:0007669"/>
    <property type="project" value="UniProtKB-KW"/>
</dbReference>
<dbReference type="EC" id="2.7.1.176" evidence="2"/>
<comment type="similarity">
    <text evidence="1">Belongs to the zeta toxin family.</text>
</comment>
<proteinExistence type="inferred from homology"/>
<dbReference type="EMBL" id="JXSU01000007">
    <property type="protein sequence ID" value="KIS22720.1"/>
    <property type="molecule type" value="Genomic_DNA"/>
</dbReference>
<feature type="domain" description="Zeta toxin" evidence="7">
    <location>
        <begin position="5"/>
        <end position="158"/>
    </location>
</feature>
<evidence type="ECO:0000256" key="5">
    <source>
        <dbReference type="ARBA" id="ARBA00032897"/>
    </source>
</evidence>
<evidence type="ECO:0000256" key="2">
    <source>
        <dbReference type="ARBA" id="ARBA00011963"/>
    </source>
</evidence>
<protein>
    <recommendedName>
        <fullName evidence="5">UDP-N-acetylglucosamine kinase</fullName>
        <ecNumber evidence="2">2.7.1.176</ecNumber>
    </recommendedName>
    <alternativeName>
        <fullName evidence="5">UDP-N-acetylglucosamine kinase</fullName>
    </alternativeName>
</protein>
<name>A0A0D1BR09_CLOBO</name>
<accession>A0A0D1BR09</accession>
<dbReference type="PATRIC" id="fig|1379739.3.peg.1052"/>
<comment type="catalytic activity">
    <reaction evidence="6">
        <text>UDP-N-acetyl-alpha-D-glucosamine + ATP = UDP-N-acetyl-alpha-D-glucosamine 3'-phosphate + ADP + H(+)</text>
        <dbReference type="Rhea" id="RHEA:32671"/>
        <dbReference type="ChEBI" id="CHEBI:15378"/>
        <dbReference type="ChEBI" id="CHEBI:30616"/>
        <dbReference type="ChEBI" id="CHEBI:57705"/>
        <dbReference type="ChEBI" id="CHEBI:64353"/>
        <dbReference type="ChEBI" id="CHEBI:456216"/>
        <dbReference type="EC" id="2.7.1.176"/>
    </reaction>
</comment>